<evidence type="ECO:0000313" key="2">
    <source>
        <dbReference type="Proteomes" id="UP000294830"/>
    </source>
</evidence>
<evidence type="ECO:0000313" key="1">
    <source>
        <dbReference type="EMBL" id="TCN68848.1"/>
    </source>
</evidence>
<organism evidence="1 2">
    <name type="scientific">Acetobacteroides hydrogenigenes</name>
    <dbReference type="NCBI Taxonomy" id="979970"/>
    <lineage>
        <taxon>Bacteria</taxon>
        <taxon>Pseudomonadati</taxon>
        <taxon>Bacteroidota</taxon>
        <taxon>Bacteroidia</taxon>
        <taxon>Bacteroidales</taxon>
        <taxon>Rikenellaceae</taxon>
        <taxon>Acetobacteroides</taxon>
    </lineage>
</organism>
<reference evidence="1 2" key="1">
    <citation type="submission" date="2019-03" db="EMBL/GenBank/DDBJ databases">
        <title>Genomic Encyclopedia of Archaeal and Bacterial Type Strains, Phase II (KMG-II): from individual species to whole genera.</title>
        <authorList>
            <person name="Goeker M."/>
        </authorList>
    </citation>
    <scope>NUCLEOTIDE SEQUENCE [LARGE SCALE GENOMIC DNA]</scope>
    <source>
        <strain evidence="1 2">RL-C</strain>
    </source>
</reference>
<sequence>MRVFIFDEDVLKKLLIEATYRFLVFDEKGSYSLPLNYNLTASSRHFLANDQSNGGEFKILKYSSIKRIIVDDKEFFLS</sequence>
<dbReference type="AlphaFoldDB" id="A0A4R2EIM1"/>
<dbReference type="Proteomes" id="UP000294830">
    <property type="component" value="Unassembled WGS sequence"/>
</dbReference>
<dbReference type="EMBL" id="SLWB01000005">
    <property type="protein sequence ID" value="TCN68848.1"/>
    <property type="molecule type" value="Genomic_DNA"/>
</dbReference>
<dbReference type="RefSeq" id="WP_131838871.1">
    <property type="nucleotide sequence ID" value="NZ_SLWB01000005.1"/>
</dbReference>
<keyword evidence="2" id="KW-1185">Reference proteome</keyword>
<accession>A0A4R2EIM1</accession>
<proteinExistence type="predicted"/>
<name>A0A4R2EIM1_9BACT</name>
<comment type="caution">
    <text evidence="1">The sequence shown here is derived from an EMBL/GenBank/DDBJ whole genome shotgun (WGS) entry which is preliminary data.</text>
</comment>
<gene>
    <name evidence="1" type="ORF">CLV25_10550</name>
</gene>
<dbReference type="OrthoDB" id="9849052at2"/>
<protein>
    <submittedName>
        <fullName evidence="1">Uncharacterized protein</fullName>
    </submittedName>
</protein>